<gene>
    <name evidence="2" type="ORF">C7B46_20135</name>
</gene>
<sequence>MSALIYPDLPQMAVWLSWAPSVAWVYFCTHEIRGTTLPYRSLSILGAWSVILLGIGRWMLRQQRR</sequence>
<keyword evidence="1" id="KW-1133">Transmembrane helix</keyword>
<comment type="caution">
    <text evidence="2">The sequence shown here is derived from an EMBL/GenBank/DDBJ whole genome shotgun (WGS) entry which is preliminary data.</text>
</comment>
<dbReference type="AlphaFoldDB" id="A0A2T2WVG8"/>
<keyword evidence="1" id="KW-0812">Transmembrane</keyword>
<dbReference type="Proteomes" id="UP000242972">
    <property type="component" value="Unassembled WGS sequence"/>
</dbReference>
<keyword evidence="1" id="KW-0472">Membrane</keyword>
<evidence type="ECO:0000256" key="1">
    <source>
        <dbReference type="SAM" id="Phobius"/>
    </source>
</evidence>
<evidence type="ECO:0000313" key="2">
    <source>
        <dbReference type="EMBL" id="PSR26212.1"/>
    </source>
</evidence>
<organism evidence="2 3">
    <name type="scientific">Sulfobacillus benefaciens</name>
    <dbReference type="NCBI Taxonomy" id="453960"/>
    <lineage>
        <taxon>Bacteria</taxon>
        <taxon>Bacillati</taxon>
        <taxon>Bacillota</taxon>
        <taxon>Clostridia</taxon>
        <taxon>Eubacteriales</taxon>
        <taxon>Clostridiales Family XVII. Incertae Sedis</taxon>
        <taxon>Sulfobacillus</taxon>
    </lineage>
</organism>
<dbReference type="EMBL" id="PXYW01000129">
    <property type="protein sequence ID" value="PSR26212.1"/>
    <property type="molecule type" value="Genomic_DNA"/>
</dbReference>
<name>A0A2T2WVG8_9FIRM</name>
<evidence type="ECO:0000313" key="3">
    <source>
        <dbReference type="Proteomes" id="UP000242972"/>
    </source>
</evidence>
<protein>
    <submittedName>
        <fullName evidence="2">Uncharacterized protein</fullName>
    </submittedName>
</protein>
<proteinExistence type="predicted"/>
<feature type="transmembrane region" description="Helical" evidence="1">
    <location>
        <begin position="41"/>
        <end position="60"/>
    </location>
</feature>
<accession>A0A2T2WVG8</accession>
<reference evidence="2 3" key="1">
    <citation type="journal article" date="2014" name="BMC Genomics">
        <title>Comparison of environmental and isolate Sulfobacillus genomes reveals diverse carbon, sulfur, nitrogen, and hydrogen metabolisms.</title>
        <authorList>
            <person name="Justice N.B."/>
            <person name="Norman A."/>
            <person name="Brown C.T."/>
            <person name="Singh A."/>
            <person name="Thomas B.C."/>
            <person name="Banfield J.F."/>
        </authorList>
    </citation>
    <scope>NUCLEOTIDE SEQUENCE [LARGE SCALE GENOMIC DNA]</scope>
    <source>
        <strain evidence="2">AMDSBA4</strain>
    </source>
</reference>